<keyword evidence="1" id="KW-0812">Transmembrane</keyword>
<evidence type="ECO:0000256" key="1">
    <source>
        <dbReference type="SAM" id="Phobius"/>
    </source>
</evidence>
<keyword evidence="1" id="KW-0472">Membrane</keyword>
<keyword evidence="1" id="KW-1133">Transmembrane helix</keyword>
<dbReference type="Gene3D" id="3.40.50.300">
    <property type="entry name" value="P-loop containing nucleotide triphosphate hydrolases"/>
    <property type="match status" value="1"/>
</dbReference>
<evidence type="ECO:0000313" key="3">
    <source>
        <dbReference type="Proteomes" id="UP001220324"/>
    </source>
</evidence>
<keyword evidence="3" id="KW-1185">Reference proteome</keyword>
<accession>A0AAD6CJ29</accession>
<dbReference type="InterPro" id="IPR040632">
    <property type="entry name" value="Sulfotransfer_4"/>
</dbReference>
<dbReference type="Pfam" id="PF17784">
    <property type="entry name" value="Sulfotransfer_4"/>
    <property type="match status" value="1"/>
</dbReference>
<dbReference type="PANTHER" id="PTHR36978">
    <property type="entry name" value="P-LOOP CONTAINING NUCLEOTIDE TRIPHOSPHATE HYDROLASE"/>
    <property type="match status" value="1"/>
</dbReference>
<reference evidence="2 3" key="1">
    <citation type="journal article" date="2023" name="IMA Fungus">
        <title>Comparative genomic study of the Penicillium genus elucidates a diverse pangenome and 15 lateral gene transfer events.</title>
        <authorList>
            <person name="Petersen C."/>
            <person name="Sorensen T."/>
            <person name="Nielsen M.R."/>
            <person name="Sondergaard T.E."/>
            <person name="Sorensen J.L."/>
            <person name="Fitzpatrick D.A."/>
            <person name="Frisvad J.C."/>
            <person name="Nielsen K.L."/>
        </authorList>
    </citation>
    <scope>NUCLEOTIDE SEQUENCE [LARGE SCALE GENOMIC DNA]</scope>
    <source>
        <strain evidence="2 3">IBT 35679</strain>
    </source>
</reference>
<dbReference type="InterPro" id="IPR027417">
    <property type="entry name" value="P-loop_NTPase"/>
</dbReference>
<feature type="transmembrane region" description="Helical" evidence="1">
    <location>
        <begin position="238"/>
        <end position="259"/>
    </location>
</feature>
<sequence>MAPSSSKTSERTVPMEILNLSMPRTGSLSIKHALSVLDIDCYHGTNLGGNNPDRWFFLEAARAKVKGQKVERTAEYWDQVLGKFGGVSDFPCIAFTDELIEAYPDAKVILVERDVNSWTGSFIEILEDWRSDWKFQLLTRLDPWIFGPLYELLMLSLQIQFKGTSNEHLEKTAAQGYKDQYAHVKKVVPPNQLLVYTLGSGWEPLCELLGKPVPNVPFPRLNDRQTFIKTTKEGWKKYIGISTVAGTMAVLTPILLSWWKYRIV</sequence>
<dbReference type="Proteomes" id="UP001220324">
    <property type="component" value="Unassembled WGS sequence"/>
</dbReference>
<dbReference type="EMBL" id="JAQIZZ010000008">
    <property type="protein sequence ID" value="KAJ5524320.1"/>
    <property type="molecule type" value="Genomic_DNA"/>
</dbReference>
<organism evidence="2 3">
    <name type="scientific">Penicillium frequentans</name>
    <dbReference type="NCBI Taxonomy" id="3151616"/>
    <lineage>
        <taxon>Eukaryota</taxon>
        <taxon>Fungi</taxon>
        <taxon>Dikarya</taxon>
        <taxon>Ascomycota</taxon>
        <taxon>Pezizomycotina</taxon>
        <taxon>Eurotiomycetes</taxon>
        <taxon>Eurotiomycetidae</taxon>
        <taxon>Eurotiales</taxon>
        <taxon>Aspergillaceae</taxon>
        <taxon>Penicillium</taxon>
    </lineage>
</organism>
<comment type="caution">
    <text evidence="2">The sequence shown here is derived from an EMBL/GenBank/DDBJ whole genome shotgun (WGS) entry which is preliminary data.</text>
</comment>
<evidence type="ECO:0008006" key="4">
    <source>
        <dbReference type="Google" id="ProtNLM"/>
    </source>
</evidence>
<dbReference type="PANTHER" id="PTHR36978:SF4">
    <property type="entry name" value="P-LOOP CONTAINING NUCLEOSIDE TRIPHOSPHATE HYDROLASE PROTEIN"/>
    <property type="match status" value="1"/>
</dbReference>
<proteinExistence type="predicted"/>
<evidence type="ECO:0000313" key="2">
    <source>
        <dbReference type="EMBL" id="KAJ5524320.1"/>
    </source>
</evidence>
<name>A0AAD6CJ29_9EURO</name>
<dbReference type="AlphaFoldDB" id="A0AAD6CJ29"/>
<gene>
    <name evidence="2" type="ORF">N7494_010970</name>
</gene>
<protein>
    <recommendedName>
        <fullName evidence="4">P-loop containing nucleoside triphosphate hydrolase protein</fullName>
    </recommendedName>
</protein>
<dbReference type="SUPFAM" id="SSF52540">
    <property type="entry name" value="P-loop containing nucleoside triphosphate hydrolases"/>
    <property type="match status" value="1"/>
</dbReference>